<reference evidence="2" key="1">
    <citation type="submission" date="2021-01" db="EMBL/GenBank/DDBJ databases">
        <authorList>
            <consortium name="Genoscope - CEA"/>
            <person name="William W."/>
        </authorList>
    </citation>
    <scope>NUCLEOTIDE SEQUENCE</scope>
</reference>
<dbReference type="InterPro" id="IPR006073">
    <property type="entry name" value="GTP-bd"/>
</dbReference>
<dbReference type="OMA" id="CKLIWIK"/>
<gene>
    <name evidence="2" type="ORF">POCTA_138.1.T0570064</name>
</gene>
<dbReference type="GO" id="GO:0005525">
    <property type="term" value="F:GTP binding"/>
    <property type="evidence" value="ECO:0007669"/>
    <property type="project" value="InterPro"/>
</dbReference>
<evidence type="ECO:0000259" key="1">
    <source>
        <dbReference type="Pfam" id="PF01926"/>
    </source>
</evidence>
<feature type="domain" description="G" evidence="1">
    <location>
        <begin position="5"/>
        <end position="93"/>
    </location>
</feature>
<keyword evidence="3" id="KW-1185">Reference proteome</keyword>
<dbReference type="Pfam" id="PF01926">
    <property type="entry name" value="MMR_HSR1"/>
    <property type="match status" value="1"/>
</dbReference>
<dbReference type="EMBL" id="CAJJDP010000056">
    <property type="protein sequence ID" value="CAD8170809.1"/>
    <property type="molecule type" value="Genomic_DNA"/>
</dbReference>
<comment type="caution">
    <text evidence="2">The sequence shown here is derived from an EMBL/GenBank/DDBJ whole genome shotgun (WGS) entry which is preliminary data.</text>
</comment>
<protein>
    <recommendedName>
        <fullName evidence="1">G domain-containing protein</fullName>
    </recommendedName>
</protein>
<name>A0A8S1V4R1_PAROT</name>
<organism evidence="2 3">
    <name type="scientific">Paramecium octaurelia</name>
    <dbReference type="NCBI Taxonomy" id="43137"/>
    <lineage>
        <taxon>Eukaryota</taxon>
        <taxon>Sar</taxon>
        <taxon>Alveolata</taxon>
        <taxon>Ciliophora</taxon>
        <taxon>Intramacronucleata</taxon>
        <taxon>Oligohymenophorea</taxon>
        <taxon>Peniculida</taxon>
        <taxon>Parameciidae</taxon>
        <taxon>Paramecium</taxon>
    </lineage>
</organism>
<evidence type="ECO:0000313" key="2">
    <source>
        <dbReference type="EMBL" id="CAD8170809.1"/>
    </source>
</evidence>
<evidence type="ECO:0000313" key="3">
    <source>
        <dbReference type="Proteomes" id="UP000683925"/>
    </source>
</evidence>
<proteinExistence type="predicted"/>
<dbReference type="OrthoDB" id="8954335at2759"/>
<dbReference type="AlphaFoldDB" id="A0A8S1V4R1"/>
<accession>A0A8S1V4R1</accession>
<dbReference type="CDD" id="cd00882">
    <property type="entry name" value="Ras_like_GTPase"/>
    <property type="match status" value="1"/>
</dbReference>
<dbReference type="Proteomes" id="UP000683925">
    <property type="component" value="Unassembled WGS sequence"/>
</dbReference>
<sequence>MDGLRVVLVGVIGSGKTAFFNNLTKNQEPVKHGGASVTKQVVVGQCIFGEQFEVIDTPGFEADEDKLLHAAGVIAALSIGDVNRILVITKFERDGVMMSALQQVIAPINRYRNMITIVVSHWDLSENIEQDQQRLAKKIKDKFNIGSILYYSKFNDPKIIALQVQKIAIESKLTTIKLQDTEIFSQFNLLSLNYECQNKLEIDKEQIIKQFRKTAQLFIKYITEEVNLDDPKAVDILHFISLEVKNIANKQVEQFEIQHGDWLNEFYDTNGINVSYLHHIYLKKEIKRDLEQVIKLAQDKMTKSKNHCFYCLKQCPYCKLIWIKVAGCDGETTCGNRVYTSSDSLLKNSSTKSRYKFELEPNKLVLKEIQPMNTQNQFQTQESSSTQEQIYQLIRDDKYLKKLLGQDFTMDQFEMLLLKNKREYGSLYLIYSLISSNDENDTIQMIYYILDIKSDSEVQKCKRFGCGQKLIWSELPPLSGPELNELLSIELIDYFNDQAQLISDESKFLEAAYKDLVNQAIQEQYKNKKVIQLQKQSETQ</sequence>